<dbReference type="PANTHER" id="PTHR30469:SF12">
    <property type="entry name" value="MULTIDRUG RESISTANCE PROTEIN MDTA"/>
    <property type="match status" value="1"/>
</dbReference>
<dbReference type="EMBL" id="UOEJ01000159">
    <property type="protein sequence ID" value="VAW02216.1"/>
    <property type="molecule type" value="Genomic_DNA"/>
</dbReference>
<accession>A0A3B0T5K8</accession>
<feature type="coiled-coil region" evidence="1">
    <location>
        <begin position="129"/>
        <end position="191"/>
    </location>
</feature>
<dbReference type="SUPFAM" id="SSF111369">
    <property type="entry name" value="HlyD-like secretion proteins"/>
    <property type="match status" value="1"/>
</dbReference>
<dbReference type="PANTHER" id="PTHR30469">
    <property type="entry name" value="MULTIDRUG RESISTANCE PROTEIN MDTA"/>
    <property type="match status" value="1"/>
</dbReference>
<proteinExistence type="predicted"/>
<dbReference type="Gene3D" id="2.40.50.100">
    <property type="match status" value="1"/>
</dbReference>
<organism evidence="4">
    <name type="scientific">hydrothermal vent metagenome</name>
    <dbReference type="NCBI Taxonomy" id="652676"/>
    <lineage>
        <taxon>unclassified sequences</taxon>
        <taxon>metagenomes</taxon>
        <taxon>ecological metagenomes</taxon>
    </lineage>
</organism>
<dbReference type="Pfam" id="PF25917">
    <property type="entry name" value="BSH_RND"/>
    <property type="match status" value="1"/>
</dbReference>
<feature type="transmembrane region" description="Helical" evidence="2">
    <location>
        <begin position="12"/>
        <end position="32"/>
    </location>
</feature>
<dbReference type="GO" id="GO:1990281">
    <property type="term" value="C:efflux pump complex"/>
    <property type="evidence" value="ECO:0007669"/>
    <property type="project" value="TreeGrafter"/>
</dbReference>
<name>A0A3B0T5K8_9ZZZZ</name>
<evidence type="ECO:0000256" key="1">
    <source>
        <dbReference type="SAM" id="Coils"/>
    </source>
</evidence>
<keyword evidence="1" id="KW-0175">Coiled coil</keyword>
<dbReference type="AlphaFoldDB" id="A0A3B0T5K8"/>
<evidence type="ECO:0000259" key="3">
    <source>
        <dbReference type="Pfam" id="PF25917"/>
    </source>
</evidence>
<dbReference type="InterPro" id="IPR006143">
    <property type="entry name" value="RND_pump_MFP"/>
</dbReference>
<dbReference type="InterPro" id="IPR058625">
    <property type="entry name" value="MdtA-like_BSH"/>
</dbReference>
<dbReference type="Gene3D" id="1.10.287.470">
    <property type="entry name" value="Helix hairpin bin"/>
    <property type="match status" value="1"/>
</dbReference>
<feature type="domain" description="Multidrug resistance protein MdtA-like barrel-sandwich hybrid" evidence="3">
    <location>
        <begin position="75"/>
        <end position="217"/>
    </location>
</feature>
<keyword evidence="2" id="KW-1133">Transmembrane helix</keyword>
<keyword evidence="2" id="KW-0812">Transmembrane</keyword>
<sequence length="397" mass="43611">MTFIKSGLTKKILTWMLPLLVIGGGLVISSLIRNSRPEVPIVKPVKPVATIRGITAKKTSFHPVINAQGTVRAKRQIEFVPEVAGKIIWISPSFAQGGMFRAGDILVRIDPRNYEFAVSRAEASVADARNSLTLELAEAELARAEWEDLGNGEPTALVLREPQLQSVRAKLASAEADLERALLDLERTILKAPFDGRLEEKNVDIGQYVSLGKKLAVLYSTDIAEISLPLTDRELGKLDFQLIYSAKGEKHGALTVELFANVGGKRRSWTGRVVRTAGTVDVNSRVLSIIVEVDNPYSVKPGGAPLLNGLFVEVEIPGKEMKDVFLLPRSALHNQSQVVVVDENDTLRSRDIEIIHSTPRQIIVRGLKDGEHINISPLEILIEGTKVKWQHVDGDVP</sequence>
<dbReference type="Gene3D" id="2.40.420.20">
    <property type="match status" value="1"/>
</dbReference>
<evidence type="ECO:0000313" key="4">
    <source>
        <dbReference type="EMBL" id="VAW02216.1"/>
    </source>
</evidence>
<dbReference type="GO" id="GO:0015562">
    <property type="term" value="F:efflux transmembrane transporter activity"/>
    <property type="evidence" value="ECO:0007669"/>
    <property type="project" value="TreeGrafter"/>
</dbReference>
<keyword evidence="2" id="KW-0472">Membrane</keyword>
<evidence type="ECO:0000256" key="2">
    <source>
        <dbReference type="SAM" id="Phobius"/>
    </source>
</evidence>
<dbReference type="NCBIfam" id="TIGR01730">
    <property type="entry name" value="RND_mfp"/>
    <property type="match status" value="1"/>
</dbReference>
<dbReference type="Gene3D" id="2.40.30.170">
    <property type="match status" value="1"/>
</dbReference>
<gene>
    <name evidence="4" type="ORF">MNBD_ALPHA01-1985</name>
</gene>
<protein>
    <submittedName>
        <fullName evidence="4">Membrane fusion protein of RND family multidrug efflux pump</fullName>
    </submittedName>
</protein>
<reference evidence="4" key="1">
    <citation type="submission" date="2018-06" db="EMBL/GenBank/DDBJ databases">
        <authorList>
            <person name="Zhirakovskaya E."/>
        </authorList>
    </citation>
    <scope>NUCLEOTIDE SEQUENCE</scope>
</reference>